<dbReference type="InterPro" id="IPR000073">
    <property type="entry name" value="AB_hydrolase_1"/>
</dbReference>
<sequence>MTQTLSSQATQFYQWKGYRCAYRVDRPNADSNQVPLVLVHPIGVGLSKAFWDRFCDRWRSLPNANPIYNPDLLGCGESNMPHIAYTPADWAQQLQYFLKNIVGRSAILVVQGALFPVAIKLVQIETTGEENPDRVANPFVKGLVLSGPPSWPLITKGTPPLRQKLLWNLFFDSLVGRGFYRYARRREFLRSFSVRQLFDRPEDVGEDWLGMLKNGASNEASRYAVFSFLAGFWRENYQQQIEAIAQPTLVVMGEKASSISKEGERETPDDRLNDYLKYLPKGEGTKISGRNVMPYETPGEFATAIAPFVRRLSSSM</sequence>
<dbReference type="RefSeq" id="WP_168569914.1">
    <property type="nucleotide sequence ID" value="NZ_CP051167.1"/>
</dbReference>
<dbReference type="EMBL" id="CP051167">
    <property type="protein sequence ID" value="QIZ71762.1"/>
    <property type="molecule type" value="Genomic_DNA"/>
</dbReference>
<dbReference type="PANTHER" id="PTHR46438:SF2">
    <property type="entry name" value="ALPHA_BETA-HYDROLASES SUPERFAMILY PROTEIN"/>
    <property type="match status" value="1"/>
</dbReference>
<reference evidence="2 3" key="1">
    <citation type="submission" date="2020-04" db="EMBL/GenBank/DDBJ databases">
        <authorList>
            <person name="Basu S."/>
            <person name="Maruthanayagam V."/>
            <person name="Chakraborty S."/>
            <person name="Pramanik A."/>
            <person name="Mukherjee J."/>
            <person name="Brink B."/>
        </authorList>
    </citation>
    <scope>NUCLEOTIDE SEQUENCE [LARGE SCALE GENOMIC DNA]</scope>
    <source>
        <strain evidence="2 3">AP17</strain>
    </source>
</reference>
<dbReference type="Gene3D" id="3.40.50.1820">
    <property type="entry name" value="alpha/beta hydrolase"/>
    <property type="match status" value="1"/>
</dbReference>
<accession>A0A6H1TYT3</accession>
<name>A0A6H1TYT3_9CYAN</name>
<dbReference type="GO" id="GO:0016787">
    <property type="term" value="F:hydrolase activity"/>
    <property type="evidence" value="ECO:0007669"/>
    <property type="project" value="UniProtKB-KW"/>
</dbReference>
<dbReference type="KEGG" id="oxy:HCG48_15170"/>
<evidence type="ECO:0000313" key="3">
    <source>
        <dbReference type="Proteomes" id="UP000500857"/>
    </source>
</evidence>
<gene>
    <name evidence="2" type="ORF">HCG48_15170</name>
</gene>
<dbReference type="Pfam" id="PF12697">
    <property type="entry name" value="Abhydrolase_6"/>
    <property type="match status" value="1"/>
</dbReference>
<dbReference type="SUPFAM" id="SSF53474">
    <property type="entry name" value="alpha/beta-Hydrolases"/>
    <property type="match status" value="1"/>
</dbReference>
<dbReference type="Proteomes" id="UP000500857">
    <property type="component" value="Chromosome"/>
</dbReference>
<keyword evidence="3" id="KW-1185">Reference proteome</keyword>
<dbReference type="InterPro" id="IPR029058">
    <property type="entry name" value="AB_hydrolase_fold"/>
</dbReference>
<protein>
    <submittedName>
        <fullName evidence="2">Alpha/beta hydrolase</fullName>
    </submittedName>
</protein>
<evidence type="ECO:0000259" key="1">
    <source>
        <dbReference type="Pfam" id="PF12697"/>
    </source>
</evidence>
<keyword evidence="2" id="KW-0378">Hydrolase</keyword>
<proteinExistence type="predicted"/>
<evidence type="ECO:0000313" key="2">
    <source>
        <dbReference type="EMBL" id="QIZ71762.1"/>
    </source>
</evidence>
<dbReference type="AlphaFoldDB" id="A0A6H1TYT3"/>
<feature type="domain" description="AB hydrolase-1" evidence="1">
    <location>
        <begin position="36"/>
        <end position="302"/>
    </location>
</feature>
<organism evidence="2 3">
    <name type="scientific">Oxynema aestuarii AP17</name>
    <dbReference type="NCBI Taxonomy" id="2064643"/>
    <lineage>
        <taxon>Bacteria</taxon>
        <taxon>Bacillati</taxon>
        <taxon>Cyanobacteriota</taxon>
        <taxon>Cyanophyceae</taxon>
        <taxon>Oscillatoriophycideae</taxon>
        <taxon>Oscillatoriales</taxon>
        <taxon>Oscillatoriaceae</taxon>
        <taxon>Oxynema</taxon>
        <taxon>Oxynema aestuarii</taxon>
    </lineage>
</organism>
<dbReference type="PANTHER" id="PTHR46438">
    <property type="entry name" value="ALPHA/BETA-HYDROLASES SUPERFAMILY PROTEIN"/>
    <property type="match status" value="1"/>
</dbReference>